<dbReference type="PANTHER" id="PTHR43649:SF11">
    <property type="entry name" value="ABC TRANSPORTER SUBSTRATE-BINDING PROTEIN YESO-RELATED"/>
    <property type="match status" value="1"/>
</dbReference>
<sequence length="430" mass="45828">MKVRAVRIAAAVTAVMLSTGLLASCGSSDPKPSSASAGAGDIRFSWWGSEQRNARTNAVIDLFQKKFPVKVAGEPVDYLKYFERLNVQAAGGNMPCVTQMLTFGLNDYASKDLFLDLSNAKPLDLGPLDKGVVDSLRTDDGKLYMAPYGMAPSVIAYNKAMAEKYGIDIPKNSMTWGEFFSWMRQAQKKLPKGVFAMDFPYNTPVEVITYLGSRGPVFENGKAAFRAEDLAGWFSTWHALMKEGVVLPAERITDYTGSHEDSAMAAGVAFASARPANALGAIGNGLKSHGLAPDTGYTLLPVADNGTATDLLPINGLSIPKSCDNVASALEFINFWINDASANVAFAADNGAPTVAANRAKLLDSPETGESTKDMIKIAGEVVDRGSLAIDLPPSFQTTFLDAYRRLAISVFTGATSAEAAAEDIISRMG</sequence>
<comment type="caution">
    <text evidence="2">The sequence shown here is derived from an EMBL/GenBank/DDBJ whole genome shotgun (WGS) entry which is preliminary data.</text>
</comment>
<keyword evidence="3" id="KW-1185">Reference proteome</keyword>
<name>A0A5M3XGJ5_9ACTN</name>
<keyword evidence="1" id="KW-0732">Signal</keyword>
<dbReference type="PROSITE" id="PS51257">
    <property type="entry name" value="PROKAR_LIPOPROTEIN"/>
    <property type="match status" value="1"/>
</dbReference>
<evidence type="ECO:0000313" key="2">
    <source>
        <dbReference type="EMBL" id="GES18731.1"/>
    </source>
</evidence>
<evidence type="ECO:0000256" key="1">
    <source>
        <dbReference type="SAM" id="SignalP"/>
    </source>
</evidence>
<dbReference type="InterPro" id="IPR006059">
    <property type="entry name" value="SBP"/>
</dbReference>
<dbReference type="AlphaFoldDB" id="A0A5M3XGJ5"/>
<reference evidence="2 3" key="1">
    <citation type="submission" date="2019-10" db="EMBL/GenBank/DDBJ databases">
        <title>Whole genome shotgun sequence of Acrocarpospora pleiomorpha NBRC 16267.</title>
        <authorList>
            <person name="Ichikawa N."/>
            <person name="Kimura A."/>
            <person name="Kitahashi Y."/>
            <person name="Komaki H."/>
            <person name="Oguchi A."/>
        </authorList>
    </citation>
    <scope>NUCLEOTIDE SEQUENCE [LARGE SCALE GENOMIC DNA]</scope>
    <source>
        <strain evidence="2 3">NBRC 16267</strain>
    </source>
</reference>
<dbReference type="RefSeq" id="WP_155343853.1">
    <property type="nucleotide sequence ID" value="NZ_BAAAHM010000012.1"/>
</dbReference>
<dbReference type="Gene3D" id="3.40.190.10">
    <property type="entry name" value="Periplasmic binding protein-like II"/>
    <property type="match status" value="2"/>
</dbReference>
<organism evidence="2 3">
    <name type="scientific">Acrocarpospora pleiomorpha</name>
    <dbReference type="NCBI Taxonomy" id="90975"/>
    <lineage>
        <taxon>Bacteria</taxon>
        <taxon>Bacillati</taxon>
        <taxon>Actinomycetota</taxon>
        <taxon>Actinomycetes</taxon>
        <taxon>Streptosporangiales</taxon>
        <taxon>Streptosporangiaceae</taxon>
        <taxon>Acrocarpospora</taxon>
    </lineage>
</organism>
<gene>
    <name evidence="2" type="ORF">Aple_016260</name>
</gene>
<dbReference type="SUPFAM" id="SSF53850">
    <property type="entry name" value="Periplasmic binding protein-like II"/>
    <property type="match status" value="1"/>
</dbReference>
<dbReference type="EMBL" id="BLAF01000008">
    <property type="protein sequence ID" value="GES18731.1"/>
    <property type="molecule type" value="Genomic_DNA"/>
</dbReference>
<dbReference type="InterPro" id="IPR050490">
    <property type="entry name" value="Bact_solute-bd_prot1"/>
</dbReference>
<dbReference type="PANTHER" id="PTHR43649">
    <property type="entry name" value="ARABINOSE-BINDING PROTEIN-RELATED"/>
    <property type="match status" value="1"/>
</dbReference>
<protein>
    <submittedName>
        <fullName evidence="2">Lipoprotein</fullName>
    </submittedName>
</protein>
<dbReference type="Pfam" id="PF13416">
    <property type="entry name" value="SBP_bac_8"/>
    <property type="match status" value="1"/>
</dbReference>
<accession>A0A5M3XGJ5</accession>
<dbReference type="OrthoDB" id="7918484at2"/>
<feature type="signal peptide" evidence="1">
    <location>
        <begin position="1"/>
        <end position="23"/>
    </location>
</feature>
<feature type="chain" id="PRO_5038752071" evidence="1">
    <location>
        <begin position="24"/>
        <end position="430"/>
    </location>
</feature>
<dbReference type="Proteomes" id="UP000377595">
    <property type="component" value="Unassembled WGS sequence"/>
</dbReference>
<keyword evidence="2" id="KW-0449">Lipoprotein</keyword>
<evidence type="ECO:0000313" key="3">
    <source>
        <dbReference type="Proteomes" id="UP000377595"/>
    </source>
</evidence>
<proteinExistence type="predicted"/>